<evidence type="ECO:0000313" key="2">
    <source>
        <dbReference type="Proteomes" id="UP000252517"/>
    </source>
</evidence>
<dbReference type="AlphaFoldDB" id="A0A367XHX0"/>
<sequence>MWHSFSDKAIRSDGTVASNAGNHSDKMLICLVFMRLFAAFWVVASGGDIAGVKNARPGLSDGHVKNRCKSALIKISAGQIDIGYCRATIDWAYHVP</sequence>
<dbReference type="EMBL" id="JPWH01000004">
    <property type="protein sequence ID" value="RCK52361.1"/>
    <property type="molecule type" value="Genomic_DNA"/>
</dbReference>
<dbReference type="Proteomes" id="UP000252517">
    <property type="component" value="Unassembled WGS sequence"/>
</dbReference>
<proteinExistence type="predicted"/>
<accession>A0A367XHX0</accession>
<organism evidence="1 2">
    <name type="scientific">Thalassospira profundimaris</name>
    <dbReference type="NCBI Taxonomy" id="502049"/>
    <lineage>
        <taxon>Bacteria</taxon>
        <taxon>Pseudomonadati</taxon>
        <taxon>Pseudomonadota</taxon>
        <taxon>Alphaproteobacteria</taxon>
        <taxon>Rhodospirillales</taxon>
        <taxon>Thalassospiraceae</taxon>
        <taxon>Thalassospira</taxon>
    </lineage>
</organism>
<comment type="caution">
    <text evidence="1">The sequence shown here is derived from an EMBL/GenBank/DDBJ whole genome shotgun (WGS) entry which is preliminary data.</text>
</comment>
<evidence type="ECO:0000313" key="1">
    <source>
        <dbReference type="EMBL" id="RCK52361.1"/>
    </source>
</evidence>
<gene>
    <name evidence="1" type="ORF">TH25_07635</name>
</gene>
<protein>
    <submittedName>
        <fullName evidence="1">Uncharacterized protein</fullName>
    </submittedName>
</protein>
<reference evidence="1 2" key="1">
    <citation type="submission" date="2014-07" db="EMBL/GenBank/DDBJ databases">
        <title>Draft genome sequence of Thalassospira profundimaris S25-3-2.</title>
        <authorList>
            <person name="Lai Q."/>
            <person name="Shao Z."/>
        </authorList>
    </citation>
    <scope>NUCLEOTIDE SEQUENCE [LARGE SCALE GENOMIC DNA]</scope>
    <source>
        <strain evidence="1 2">S25-3-2</strain>
    </source>
</reference>
<name>A0A367XHX0_9PROT</name>